<feature type="region of interest" description="Disordered" evidence="3">
    <location>
        <begin position="1"/>
        <end position="82"/>
    </location>
</feature>
<name>A0A5C8NDN4_9ACTN</name>
<dbReference type="OrthoDB" id="3783612at2"/>
<dbReference type="PANTHER" id="PTHR43479:SF11">
    <property type="entry name" value="ACREF_ENVCD OPERON REPRESSOR-RELATED"/>
    <property type="match status" value="1"/>
</dbReference>
<comment type="caution">
    <text evidence="5">The sequence shown here is derived from an EMBL/GenBank/DDBJ whole genome shotgun (WGS) entry which is preliminary data.</text>
</comment>
<feature type="DNA-binding region" description="H-T-H motif" evidence="2">
    <location>
        <begin position="140"/>
        <end position="159"/>
    </location>
</feature>
<keyword evidence="1 2" id="KW-0238">DNA-binding</keyword>
<protein>
    <submittedName>
        <fullName evidence="5">TetR/AcrR family transcriptional regulator</fullName>
    </submittedName>
</protein>
<keyword evidence="6" id="KW-1185">Reference proteome</keyword>
<dbReference type="Gene3D" id="1.10.357.10">
    <property type="entry name" value="Tetracycline Repressor, domain 2"/>
    <property type="match status" value="1"/>
</dbReference>
<dbReference type="Pfam" id="PF00440">
    <property type="entry name" value="TetR_N"/>
    <property type="match status" value="1"/>
</dbReference>
<gene>
    <name evidence="5" type="ORF">FHP06_12375</name>
</gene>
<evidence type="ECO:0000256" key="2">
    <source>
        <dbReference type="PROSITE-ProRule" id="PRU00335"/>
    </source>
</evidence>
<dbReference type="InterPro" id="IPR009057">
    <property type="entry name" value="Homeodomain-like_sf"/>
</dbReference>
<feature type="domain" description="HTH tetR-type" evidence="4">
    <location>
        <begin position="117"/>
        <end position="177"/>
    </location>
</feature>
<proteinExistence type="predicted"/>
<dbReference type="Proteomes" id="UP000321571">
    <property type="component" value="Unassembled WGS sequence"/>
</dbReference>
<dbReference type="EMBL" id="VDUX01000006">
    <property type="protein sequence ID" value="TXL57582.1"/>
    <property type="molecule type" value="Genomic_DNA"/>
</dbReference>
<dbReference type="InterPro" id="IPR050624">
    <property type="entry name" value="HTH-type_Tx_Regulator"/>
</dbReference>
<dbReference type="GO" id="GO:0003677">
    <property type="term" value="F:DNA binding"/>
    <property type="evidence" value="ECO:0007669"/>
    <property type="project" value="UniProtKB-UniRule"/>
</dbReference>
<evidence type="ECO:0000256" key="1">
    <source>
        <dbReference type="ARBA" id="ARBA00023125"/>
    </source>
</evidence>
<evidence type="ECO:0000256" key="3">
    <source>
        <dbReference type="SAM" id="MobiDB-lite"/>
    </source>
</evidence>
<reference evidence="5 6" key="1">
    <citation type="submission" date="2019-06" db="EMBL/GenBank/DDBJ databases">
        <title>Aeromicrobium sp. nov., isolated from a maize field.</title>
        <authorList>
            <person name="Lin S.-Y."/>
            <person name="Tsai C.-F."/>
            <person name="Young C.-C."/>
        </authorList>
    </citation>
    <scope>NUCLEOTIDE SEQUENCE [LARGE SCALE GENOMIC DNA]</scope>
    <source>
        <strain evidence="5 6">CC-CFT486</strain>
    </source>
</reference>
<dbReference type="PROSITE" id="PS50977">
    <property type="entry name" value="HTH_TETR_2"/>
    <property type="match status" value="1"/>
</dbReference>
<dbReference type="InterPro" id="IPR001647">
    <property type="entry name" value="HTH_TetR"/>
</dbReference>
<dbReference type="SUPFAM" id="SSF46689">
    <property type="entry name" value="Homeodomain-like"/>
    <property type="match status" value="1"/>
</dbReference>
<evidence type="ECO:0000313" key="5">
    <source>
        <dbReference type="EMBL" id="TXL57582.1"/>
    </source>
</evidence>
<feature type="compositionally biased region" description="Basic residues" evidence="3">
    <location>
        <begin position="60"/>
        <end position="71"/>
    </location>
</feature>
<dbReference type="AlphaFoldDB" id="A0A5C8NDN4"/>
<evidence type="ECO:0000259" key="4">
    <source>
        <dbReference type="PROSITE" id="PS50977"/>
    </source>
</evidence>
<accession>A0A5C8NDN4</accession>
<dbReference type="PANTHER" id="PTHR43479">
    <property type="entry name" value="ACREF/ENVCD OPERON REPRESSOR-RELATED"/>
    <property type="match status" value="1"/>
</dbReference>
<sequence length="303" mass="33127">MRRQWRRRRGGDPAVLNLPSTARHPRRAWPRASLPVRVARQRGRTSRPGDGGPGTPRTRLGAHRRSGRRRGGSSPWRSHLKRPRIRWDARTGTFACQDVVMATARPYRGVSADDRKASRREALVAATLDVVGRDGVAAATVETVCAEAGLTKRYFYESFADRDALFEALIDAMLDGVRERIGAALAGAGDSAEERTRLTADALVSFFDADRRQARLYIEAPVHPALNARREASMTGFADLIMGDVLGVDTADARVQLAGLLVVGGTTEVLSRWLAGEIDLTHDEVVDEITRIGLAVVPTTVET</sequence>
<organism evidence="5 6">
    <name type="scientific">Aeromicrobium terrae</name>
    <dbReference type="NCBI Taxonomy" id="2498846"/>
    <lineage>
        <taxon>Bacteria</taxon>
        <taxon>Bacillati</taxon>
        <taxon>Actinomycetota</taxon>
        <taxon>Actinomycetes</taxon>
        <taxon>Propionibacteriales</taxon>
        <taxon>Nocardioidaceae</taxon>
        <taxon>Aeromicrobium</taxon>
    </lineage>
</organism>
<evidence type="ECO:0000313" key="6">
    <source>
        <dbReference type="Proteomes" id="UP000321571"/>
    </source>
</evidence>